<evidence type="ECO:0000313" key="1">
    <source>
        <dbReference type="EMBL" id="KIK24065.1"/>
    </source>
</evidence>
<reference evidence="1 2" key="1">
    <citation type="submission" date="2014-04" db="EMBL/GenBank/DDBJ databases">
        <authorList>
            <consortium name="DOE Joint Genome Institute"/>
            <person name="Kuo A."/>
            <person name="Kohler A."/>
            <person name="Costa M.D."/>
            <person name="Nagy L.G."/>
            <person name="Floudas D."/>
            <person name="Copeland A."/>
            <person name="Barry K.W."/>
            <person name="Cichocki N."/>
            <person name="Veneault-Fourrey C."/>
            <person name="LaButti K."/>
            <person name="Lindquist E.A."/>
            <person name="Lipzen A."/>
            <person name="Lundell T."/>
            <person name="Morin E."/>
            <person name="Murat C."/>
            <person name="Sun H."/>
            <person name="Tunlid A."/>
            <person name="Henrissat B."/>
            <person name="Grigoriev I.V."/>
            <person name="Hibbett D.S."/>
            <person name="Martin F."/>
            <person name="Nordberg H.P."/>
            <person name="Cantor M.N."/>
            <person name="Hua S.X."/>
        </authorList>
    </citation>
    <scope>NUCLEOTIDE SEQUENCE [LARGE SCALE GENOMIC DNA]</scope>
    <source>
        <strain evidence="1 2">441</strain>
    </source>
</reference>
<feature type="non-terminal residue" evidence="1">
    <location>
        <position position="55"/>
    </location>
</feature>
<organism evidence="1 2">
    <name type="scientific">Pisolithus microcarpus 441</name>
    <dbReference type="NCBI Taxonomy" id="765257"/>
    <lineage>
        <taxon>Eukaryota</taxon>
        <taxon>Fungi</taxon>
        <taxon>Dikarya</taxon>
        <taxon>Basidiomycota</taxon>
        <taxon>Agaricomycotina</taxon>
        <taxon>Agaricomycetes</taxon>
        <taxon>Agaricomycetidae</taxon>
        <taxon>Boletales</taxon>
        <taxon>Sclerodermatineae</taxon>
        <taxon>Pisolithaceae</taxon>
        <taxon>Pisolithus</taxon>
    </lineage>
</organism>
<keyword evidence="2" id="KW-1185">Reference proteome</keyword>
<dbReference type="Proteomes" id="UP000054018">
    <property type="component" value="Unassembled WGS sequence"/>
</dbReference>
<proteinExistence type="predicted"/>
<accession>A0A0C9YGL7</accession>
<gene>
    <name evidence="1" type="ORF">PISMIDRAFT_678560</name>
</gene>
<dbReference type="AlphaFoldDB" id="A0A0C9YGL7"/>
<dbReference type="HOGENOM" id="CLU_3038057_0_0_1"/>
<protein>
    <submittedName>
        <fullName evidence="1">Unplaced genomic scaffold scaffold_36, whole genome shotgun sequence</fullName>
    </submittedName>
</protein>
<evidence type="ECO:0000313" key="2">
    <source>
        <dbReference type="Proteomes" id="UP000054018"/>
    </source>
</evidence>
<sequence length="55" mass="6068">MTGLAAYIGRGYGVQQPFAYGLLCFAPKGLQYVHTLLVWLTRGRPVSRTRLGISI</sequence>
<reference evidence="2" key="2">
    <citation type="submission" date="2015-01" db="EMBL/GenBank/DDBJ databases">
        <title>Evolutionary Origins and Diversification of the Mycorrhizal Mutualists.</title>
        <authorList>
            <consortium name="DOE Joint Genome Institute"/>
            <consortium name="Mycorrhizal Genomics Consortium"/>
            <person name="Kohler A."/>
            <person name="Kuo A."/>
            <person name="Nagy L.G."/>
            <person name="Floudas D."/>
            <person name="Copeland A."/>
            <person name="Barry K.W."/>
            <person name="Cichocki N."/>
            <person name="Veneault-Fourrey C."/>
            <person name="LaButti K."/>
            <person name="Lindquist E.A."/>
            <person name="Lipzen A."/>
            <person name="Lundell T."/>
            <person name="Morin E."/>
            <person name="Murat C."/>
            <person name="Riley R."/>
            <person name="Ohm R."/>
            <person name="Sun H."/>
            <person name="Tunlid A."/>
            <person name="Henrissat B."/>
            <person name="Grigoriev I.V."/>
            <person name="Hibbett D.S."/>
            <person name="Martin F."/>
        </authorList>
    </citation>
    <scope>NUCLEOTIDE SEQUENCE [LARGE SCALE GENOMIC DNA]</scope>
    <source>
        <strain evidence="2">441</strain>
    </source>
</reference>
<name>A0A0C9YGL7_9AGAM</name>
<dbReference type="EMBL" id="KN833720">
    <property type="protein sequence ID" value="KIK24065.1"/>
    <property type="molecule type" value="Genomic_DNA"/>
</dbReference>